<dbReference type="SFLD" id="SFLDG01123">
    <property type="entry name" value="methyltransferase_(Class_B)"/>
    <property type="match status" value="1"/>
</dbReference>
<dbReference type="SUPFAM" id="SSF102114">
    <property type="entry name" value="Radical SAM enzymes"/>
    <property type="match status" value="1"/>
</dbReference>
<dbReference type="InterPro" id="IPR006158">
    <property type="entry name" value="Cobalamin-bd"/>
</dbReference>
<keyword evidence="3" id="KW-0479">Metal-binding</keyword>
<evidence type="ECO:0000256" key="5">
    <source>
        <dbReference type="ARBA" id="ARBA00023014"/>
    </source>
</evidence>
<evidence type="ECO:0000259" key="6">
    <source>
        <dbReference type="PROSITE" id="PS51332"/>
    </source>
</evidence>
<dbReference type="InterPro" id="IPR007197">
    <property type="entry name" value="rSAM"/>
</dbReference>
<comment type="caution">
    <text evidence="8">The sequence shown here is derived from an EMBL/GenBank/DDBJ whole genome shotgun (WGS) entry which is preliminary data.</text>
</comment>
<proteinExistence type="predicted"/>
<organism evidence="8 9">
    <name type="scientific">Clostridium celatum DSM 1785</name>
    <dbReference type="NCBI Taxonomy" id="545697"/>
    <lineage>
        <taxon>Bacteria</taxon>
        <taxon>Bacillati</taxon>
        <taxon>Bacillota</taxon>
        <taxon>Clostridia</taxon>
        <taxon>Eubacteriales</taxon>
        <taxon>Clostridiaceae</taxon>
        <taxon>Clostridium</taxon>
    </lineage>
</organism>
<keyword evidence="2" id="KW-0949">S-adenosyl-L-methionine</keyword>
<keyword evidence="9" id="KW-1185">Reference proteome</keyword>
<evidence type="ECO:0000256" key="3">
    <source>
        <dbReference type="ARBA" id="ARBA00022723"/>
    </source>
</evidence>
<dbReference type="InterPro" id="IPR036724">
    <property type="entry name" value="Cobalamin-bd_sf"/>
</dbReference>
<dbReference type="SFLD" id="SFLDG01082">
    <property type="entry name" value="B12-binding_domain_containing"/>
    <property type="match status" value="1"/>
</dbReference>
<name>L1QDS0_9CLOT</name>
<dbReference type="PROSITE" id="PS51332">
    <property type="entry name" value="B12_BINDING"/>
    <property type="match status" value="1"/>
</dbReference>
<dbReference type="Gene3D" id="3.80.30.20">
    <property type="entry name" value="tm_1862 like domain"/>
    <property type="match status" value="1"/>
</dbReference>
<dbReference type="InterPro" id="IPR034466">
    <property type="entry name" value="Methyltransferase_Class_B"/>
</dbReference>
<evidence type="ECO:0000256" key="4">
    <source>
        <dbReference type="ARBA" id="ARBA00023004"/>
    </source>
</evidence>
<evidence type="ECO:0000313" key="8">
    <source>
        <dbReference type="EMBL" id="EKY26096.1"/>
    </source>
</evidence>
<dbReference type="AlphaFoldDB" id="L1QDS0"/>
<dbReference type="GO" id="GO:0003824">
    <property type="term" value="F:catalytic activity"/>
    <property type="evidence" value="ECO:0007669"/>
    <property type="project" value="InterPro"/>
</dbReference>
<dbReference type="Pfam" id="PF02310">
    <property type="entry name" value="B12-binding"/>
    <property type="match status" value="1"/>
</dbReference>
<dbReference type="PROSITE" id="PS51918">
    <property type="entry name" value="RADICAL_SAM"/>
    <property type="match status" value="1"/>
</dbReference>
<evidence type="ECO:0000256" key="2">
    <source>
        <dbReference type="ARBA" id="ARBA00022691"/>
    </source>
</evidence>
<dbReference type="Proteomes" id="UP000010420">
    <property type="component" value="Unassembled WGS sequence"/>
</dbReference>
<dbReference type="HOGENOM" id="CLU_021572_1_0_9"/>
<dbReference type="InterPro" id="IPR025288">
    <property type="entry name" value="DUF4080"/>
</dbReference>
<feature type="domain" description="Radical SAM core" evidence="7">
    <location>
        <begin position="188"/>
        <end position="410"/>
    </location>
</feature>
<dbReference type="InterPro" id="IPR006638">
    <property type="entry name" value="Elp3/MiaA/NifB-like_rSAM"/>
</dbReference>
<evidence type="ECO:0000313" key="9">
    <source>
        <dbReference type="Proteomes" id="UP000010420"/>
    </source>
</evidence>
<dbReference type="STRING" id="545697.HMPREF0216_02135"/>
<dbReference type="PANTHER" id="PTHR43409:SF16">
    <property type="entry name" value="SLR0320 PROTEIN"/>
    <property type="match status" value="1"/>
</dbReference>
<dbReference type="SUPFAM" id="SSF52242">
    <property type="entry name" value="Cobalamin (vitamin B12)-binding domain"/>
    <property type="match status" value="1"/>
</dbReference>
<dbReference type="PANTHER" id="PTHR43409">
    <property type="entry name" value="ANAEROBIC MAGNESIUM-PROTOPORPHYRIN IX MONOMETHYL ESTER CYCLASE-RELATED"/>
    <property type="match status" value="1"/>
</dbReference>
<sequence>MGGYIFYKSRKNYLTRGRKMKVLLTAINSKFIHSNLAIRYLKAFTEDLNYDCTLREFSINDRDEKVLEEIIKEKPDVVAFSTYIWNIEMVKRLSSLIKIVNKNIEILYGGPEVSYDSLNILKELEGDYIICGEGEKTYREFIEYKLGKGNIQDIRGLYFKENDEVIANGNRPLMNMNEIVFPYKEDENLDNKIVYYEGSRGCPFNCKYCLSSTTHGVRFLDIDRVKKELQFFIDKKVKLVKFVDRTFNCNFKFSMAIWEFLINADTKTQFHFEISADILKPQELELLRKAPKDRFQFEVGVQTTNDDVLSRINRFVNFSDIKEKVVELLEIRNIKQHLDLIAGLPGEDIVSFKKSFNDVYSIEPEEIQLGFLKLLRGSSMREEAEEYGMKYSPFPPYEILETKDVSYDELLVLKKVEHMVDKYYNSQKFNNIIKYLIKSFDTPYDFYLALGNYFDLKGYFDRNIGNSEYYKVFLDFNSEITKLDSNILRDIIKYDYLKFNKRRGMPDFLKSDIEKEKEHKIKEIFREEYSFKDYYIESFCVDINKFIDEEVINKNRSYFLIGYEGDIIDITNKVSKIQWE</sequence>
<dbReference type="InterPro" id="IPR051198">
    <property type="entry name" value="BchE-like"/>
</dbReference>
<dbReference type="CDD" id="cd01335">
    <property type="entry name" value="Radical_SAM"/>
    <property type="match status" value="1"/>
</dbReference>
<dbReference type="GO" id="GO:0046872">
    <property type="term" value="F:metal ion binding"/>
    <property type="evidence" value="ECO:0007669"/>
    <property type="project" value="UniProtKB-KW"/>
</dbReference>
<evidence type="ECO:0000259" key="7">
    <source>
        <dbReference type="PROSITE" id="PS51918"/>
    </source>
</evidence>
<dbReference type="CDD" id="cd02068">
    <property type="entry name" value="radical_SAM_B12_BD"/>
    <property type="match status" value="1"/>
</dbReference>
<dbReference type="SFLD" id="SFLDS00029">
    <property type="entry name" value="Radical_SAM"/>
    <property type="match status" value="1"/>
</dbReference>
<dbReference type="EMBL" id="AMEZ01000059">
    <property type="protein sequence ID" value="EKY26096.1"/>
    <property type="molecule type" value="Genomic_DNA"/>
</dbReference>
<dbReference type="InterPro" id="IPR058240">
    <property type="entry name" value="rSAM_sf"/>
</dbReference>
<accession>L1QDS0</accession>
<keyword evidence="4" id="KW-0408">Iron</keyword>
<protein>
    <submittedName>
        <fullName evidence="8">Radical SAM domain protein</fullName>
    </submittedName>
</protein>
<dbReference type="GO" id="GO:0031419">
    <property type="term" value="F:cobalamin binding"/>
    <property type="evidence" value="ECO:0007669"/>
    <property type="project" value="InterPro"/>
</dbReference>
<comment type="cofactor">
    <cofactor evidence="1">
        <name>[4Fe-4S] cluster</name>
        <dbReference type="ChEBI" id="CHEBI:49883"/>
    </cofactor>
</comment>
<feature type="domain" description="B12-binding" evidence="6">
    <location>
        <begin position="20"/>
        <end position="152"/>
    </location>
</feature>
<dbReference type="SMART" id="SM00729">
    <property type="entry name" value="Elp3"/>
    <property type="match status" value="1"/>
</dbReference>
<gene>
    <name evidence="8" type="ORF">HMPREF0216_02135</name>
</gene>
<dbReference type="GO" id="GO:0005829">
    <property type="term" value="C:cytosol"/>
    <property type="evidence" value="ECO:0007669"/>
    <property type="project" value="TreeGrafter"/>
</dbReference>
<dbReference type="Pfam" id="PF04055">
    <property type="entry name" value="Radical_SAM"/>
    <property type="match status" value="1"/>
</dbReference>
<keyword evidence="5" id="KW-0411">Iron-sulfur</keyword>
<dbReference type="eggNOG" id="COG1032">
    <property type="taxonomic scope" value="Bacteria"/>
</dbReference>
<dbReference type="Pfam" id="PF13311">
    <property type="entry name" value="DUF4080"/>
    <property type="match status" value="1"/>
</dbReference>
<dbReference type="GO" id="GO:0051539">
    <property type="term" value="F:4 iron, 4 sulfur cluster binding"/>
    <property type="evidence" value="ECO:0007669"/>
    <property type="project" value="UniProtKB-KW"/>
</dbReference>
<dbReference type="Gene3D" id="3.40.50.280">
    <property type="entry name" value="Cobalamin-binding domain"/>
    <property type="match status" value="1"/>
</dbReference>
<reference evidence="8 9" key="1">
    <citation type="submission" date="2012-05" db="EMBL/GenBank/DDBJ databases">
        <authorList>
            <person name="Weinstock G."/>
            <person name="Sodergren E."/>
            <person name="Lobos E.A."/>
            <person name="Fulton L."/>
            <person name="Fulton R."/>
            <person name="Courtney L."/>
            <person name="Fronick C."/>
            <person name="O'Laughlin M."/>
            <person name="Godfrey J."/>
            <person name="Wilson R.M."/>
            <person name="Miner T."/>
            <person name="Farmer C."/>
            <person name="Delehaunty K."/>
            <person name="Cordes M."/>
            <person name="Minx P."/>
            <person name="Tomlinson C."/>
            <person name="Chen J."/>
            <person name="Wollam A."/>
            <person name="Pepin K.H."/>
            <person name="Bhonagiri V."/>
            <person name="Zhang X."/>
            <person name="Suruliraj S."/>
            <person name="Warren W."/>
            <person name="Mitreva M."/>
            <person name="Mardis E.R."/>
            <person name="Wilson R.K."/>
        </authorList>
    </citation>
    <scope>NUCLEOTIDE SEQUENCE [LARGE SCALE GENOMIC DNA]</scope>
    <source>
        <strain evidence="8 9">DSM 1785</strain>
    </source>
</reference>
<dbReference type="InterPro" id="IPR023404">
    <property type="entry name" value="rSAM_horseshoe"/>
</dbReference>
<dbReference type="PATRIC" id="fig|545697.3.peg.2098"/>
<evidence type="ECO:0000256" key="1">
    <source>
        <dbReference type="ARBA" id="ARBA00001966"/>
    </source>
</evidence>